<evidence type="ECO:0000259" key="13">
    <source>
        <dbReference type="Pfam" id="PF01467"/>
    </source>
</evidence>
<dbReference type="NCBIfam" id="TIGR00125">
    <property type="entry name" value="cyt_tran_rel"/>
    <property type="match status" value="1"/>
</dbReference>
<evidence type="ECO:0000256" key="12">
    <source>
        <dbReference type="SAM" id="MobiDB-lite"/>
    </source>
</evidence>
<sequence length="235" mass="25971">MSSGIQDDKALHSETPHSDASLPEASPSNSVYSGIGVFGGSFDPIHVGHLWMAEAALDQLPINHVRWFPAATSPLKPNGPLGDNSQRLQMLRLALAGQSGHEIDTWELDQNRVSYTVDTLEHLHAKHPDSPLFLIIGADSLDSFDRWKSPTKILDLCTLAVIARGGHAPPDYSILNDFASELMIEQCRAAEIKMPQIEVSSSDLRKRIASKRSIRFQTPHPVEVFIRSESLYQQS</sequence>
<dbReference type="NCBIfam" id="NF000840">
    <property type="entry name" value="PRK00071.1-3"/>
    <property type="match status" value="1"/>
</dbReference>
<keyword evidence="15" id="KW-1185">Reference proteome</keyword>
<keyword evidence="7 11" id="KW-0547">Nucleotide-binding</keyword>
<feature type="domain" description="Cytidyltransferase-like" evidence="13">
    <location>
        <begin position="37"/>
        <end position="207"/>
    </location>
</feature>
<protein>
    <recommendedName>
        <fullName evidence="11">Probable nicotinate-nucleotide adenylyltransferase</fullName>
        <ecNumber evidence="11">2.7.7.18</ecNumber>
    </recommendedName>
    <alternativeName>
        <fullName evidence="11">Deamido-NAD(+) diphosphorylase</fullName>
    </alternativeName>
    <alternativeName>
        <fullName evidence="11">Deamido-NAD(+) pyrophosphorylase</fullName>
    </alternativeName>
    <alternativeName>
        <fullName evidence="11">Nicotinate mononucleotide adenylyltransferase</fullName>
        <shortName evidence="11">NaMN adenylyltransferase</shortName>
    </alternativeName>
</protein>
<gene>
    <name evidence="11" type="primary">nadD</name>
    <name evidence="14" type="ORF">SAMN06265222_12150</name>
</gene>
<reference evidence="14 15" key="1">
    <citation type="submission" date="2017-05" db="EMBL/GenBank/DDBJ databases">
        <authorList>
            <person name="Varghese N."/>
            <person name="Submissions S."/>
        </authorList>
    </citation>
    <scope>NUCLEOTIDE SEQUENCE [LARGE SCALE GENOMIC DNA]</scope>
    <source>
        <strain evidence="14 15">DSM 25457</strain>
    </source>
</reference>
<dbReference type="CDD" id="cd02165">
    <property type="entry name" value="NMNAT"/>
    <property type="match status" value="1"/>
</dbReference>
<evidence type="ECO:0000313" key="14">
    <source>
        <dbReference type="EMBL" id="SMP76462.1"/>
    </source>
</evidence>
<dbReference type="InterPro" id="IPR014729">
    <property type="entry name" value="Rossmann-like_a/b/a_fold"/>
</dbReference>
<comment type="pathway">
    <text evidence="2 11">Cofactor biosynthesis; NAD(+) biosynthesis; deamido-NAD(+) from nicotinate D-ribonucleotide: step 1/1.</text>
</comment>
<feature type="region of interest" description="Disordered" evidence="12">
    <location>
        <begin position="1"/>
        <end position="26"/>
    </location>
</feature>
<keyword evidence="9 11" id="KW-0520">NAD</keyword>
<dbReference type="InterPro" id="IPR005248">
    <property type="entry name" value="NadD/NMNAT"/>
</dbReference>
<dbReference type="RefSeq" id="WP_283435223.1">
    <property type="nucleotide sequence ID" value="NZ_FXUG01000021.1"/>
</dbReference>
<evidence type="ECO:0000313" key="15">
    <source>
        <dbReference type="Proteomes" id="UP001158067"/>
    </source>
</evidence>
<dbReference type="Pfam" id="PF01467">
    <property type="entry name" value="CTP_transf_like"/>
    <property type="match status" value="1"/>
</dbReference>
<keyword evidence="4 11" id="KW-0662">Pyridine nucleotide biosynthesis</keyword>
<organism evidence="14 15">
    <name type="scientific">Neorhodopirellula lusitana</name>
    <dbReference type="NCBI Taxonomy" id="445327"/>
    <lineage>
        <taxon>Bacteria</taxon>
        <taxon>Pseudomonadati</taxon>
        <taxon>Planctomycetota</taxon>
        <taxon>Planctomycetia</taxon>
        <taxon>Pirellulales</taxon>
        <taxon>Pirellulaceae</taxon>
        <taxon>Neorhodopirellula</taxon>
    </lineage>
</organism>
<dbReference type="PANTHER" id="PTHR39321:SF3">
    <property type="entry name" value="PHOSPHOPANTETHEINE ADENYLYLTRANSFERASE"/>
    <property type="match status" value="1"/>
</dbReference>
<evidence type="ECO:0000256" key="10">
    <source>
        <dbReference type="ARBA" id="ARBA00048721"/>
    </source>
</evidence>
<keyword evidence="6 11" id="KW-0548">Nucleotidyltransferase</keyword>
<dbReference type="NCBIfam" id="TIGR00482">
    <property type="entry name" value="nicotinate (nicotinamide) nucleotide adenylyltransferase"/>
    <property type="match status" value="1"/>
</dbReference>
<comment type="caution">
    <text evidence="14">The sequence shown here is derived from an EMBL/GenBank/DDBJ whole genome shotgun (WGS) entry which is preliminary data.</text>
</comment>
<evidence type="ECO:0000256" key="8">
    <source>
        <dbReference type="ARBA" id="ARBA00022840"/>
    </source>
</evidence>
<dbReference type="Gene3D" id="3.40.50.620">
    <property type="entry name" value="HUPs"/>
    <property type="match status" value="1"/>
</dbReference>
<keyword evidence="8 11" id="KW-0067">ATP-binding</keyword>
<evidence type="ECO:0000256" key="7">
    <source>
        <dbReference type="ARBA" id="ARBA00022741"/>
    </source>
</evidence>
<dbReference type="HAMAP" id="MF_00244">
    <property type="entry name" value="NaMN_adenylyltr"/>
    <property type="match status" value="1"/>
</dbReference>
<comment type="similarity">
    <text evidence="3 11">Belongs to the NadD family.</text>
</comment>
<name>A0ABY1QNR9_9BACT</name>
<evidence type="ECO:0000256" key="6">
    <source>
        <dbReference type="ARBA" id="ARBA00022695"/>
    </source>
</evidence>
<accession>A0ABY1QNR9</accession>
<evidence type="ECO:0000256" key="3">
    <source>
        <dbReference type="ARBA" id="ARBA00009014"/>
    </source>
</evidence>
<evidence type="ECO:0000256" key="2">
    <source>
        <dbReference type="ARBA" id="ARBA00005019"/>
    </source>
</evidence>
<dbReference type="InterPro" id="IPR004821">
    <property type="entry name" value="Cyt_trans-like"/>
</dbReference>
<comment type="catalytic activity">
    <reaction evidence="10 11">
        <text>nicotinate beta-D-ribonucleotide + ATP + H(+) = deamido-NAD(+) + diphosphate</text>
        <dbReference type="Rhea" id="RHEA:22860"/>
        <dbReference type="ChEBI" id="CHEBI:15378"/>
        <dbReference type="ChEBI" id="CHEBI:30616"/>
        <dbReference type="ChEBI" id="CHEBI:33019"/>
        <dbReference type="ChEBI" id="CHEBI:57502"/>
        <dbReference type="ChEBI" id="CHEBI:58437"/>
        <dbReference type="EC" id="2.7.7.18"/>
    </reaction>
</comment>
<feature type="compositionally biased region" description="Basic and acidic residues" evidence="12">
    <location>
        <begin position="1"/>
        <end position="17"/>
    </location>
</feature>
<evidence type="ECO:0000256" key="9">
    <source>
        <dbReference type="ARBA" id="ARBA00023027"/>
    </source>
</evidence>
<evidence type="ECO:0000256" key="1">
    <source>
        <dbReference type="ARBA" id="ARBA00002324"/>
    </source>
</evidence>
<dbReference type="GO" id="GO:0016779">
    <property type="term" value="F:nucleotidyltransferase activity"/>
    <property type="evidence" value="ECO:0007669"/>
    <property type="project" value="UniProtKB-KW"/>
</dbReference>
<dbReference type="PANTHER" id="PTHR39321">
    <property type="entry name" value="NICOTINATE-NUCLEOTIDE ADENYLYLTRANSFERASE-RELATED"/>
    <property type="match status" value="1"/>
</dbReference>
<dbReference type="SUPFAM" id="SSF52374">
    <property type="entry name" value="Nucleotidylyl transferase"/>
    <property type="match status" value="1"/>
</dbReference>
<evidence type="ECO:0000256" key="5">
    <source>
        <dbReference type="ARBA" id="ARBA00022679"/>
    </source>
</evidence>
<evidence type="ECO:0000256" key="4">
    <source>
        <dbReference type="ARBA" id="ARBA00022642"/>
    </source>
</evidence>
<evidence type="ECO:0000256" key="11">
    <source>
        <dbReference type="HAMAP-Rule" id="MF_00244"/>
    </source>
</evidence>
<keyword evidence="5 11" id="KW-0808">Transferase</keyword>
<dbReference type="Proteomes" id="UP001158067">
    <property type="component" value="Unassembled WGS sequence"/>
</dbReference>
<dbReference type="EC" id="2.7.7.18" evidence="11"/>
<comment type="function">
    <text evidence="1 11">Catalyzes the reversible adenylation of nicotinate mononucleotide (NaMN) to nicotinic acid adenine dinucleotide (NaAD).</text>
</comment>
<proteinExistence type="inferred from homology"/>
<dbReference type="EMBL" id="FXUG01000021">
    <property type="protein sequence ID" value="SMP76462.1"/>
    <property type="molecule type" value="Genomic_DNA"/>
</dbReference>